<feature type="chain" id="PRO_5018705985" description="FIG4 phosphoinositide 5-phosphatase" evidence="2">
    <location>
        <begin position="24"/>
        <end position="139"/>
    </location>
</feature>
<evidence type="ECO:0000313" key="3">
    <source>
        <dbReference type="Ensembl" id="ENSCVAP00000005979.1"/>
    </source>
</evidence>
<evidence type="ECO:0000256" key="2">
    <source>
        <dbReference type="SAM" id="SignalP"/>
    </source>
</evidence>
<dbReference type="GO" id="GO:0046856">
    <property type="term" value="P:phosphatidylinositol dephosphorylation"/>
    <property type="evidence" value="ECO:0007669"/>
    <property type="project" value="InterPro"/>
</dbReference>
<sequence length="139" mass="15472">MFIFTLQLLCCFFCPSILFETKGLKMPQTAAVISGIQRMVLYETRARYFLVGCNHAQTKHRVLKIDRTEPKDLVIIDDKHVYNQQEVRELLGRLDLGNRTKMGQKGSSGLSRAVSAFGIVALQDPGLVLAGASIAWSLS</sequence>
<accession>A0A3Q2CL06</accession>
<dbReference type="GeneTree" id="ENSGT00550000074943"/>
<reference evidence="3" key="2">
    <citation type="submission" date="2025-09" db="UniProtKB">
        <authorList>
            <consortium name="Ensembl"/>
        </authorList>
    </citation>
    <scope>IDENTIFICATION</scope>
</reference>
<reference evidence="3" key="1">
    <citation type="submission" date="2025-08" db="UniProtKB">
        <authorList>
            <consortium name="Ensembl"/>
        </authorList>
    </citation>
    <scope>IDENTIFICATION</scope>
</reference>
<protein>
    <recommendedName>
        <fullName evidence="5">FIG4 phosphoinositide 5-phosphatase</fullName>
    </recommendedName>
</protein>
<evidence type="ECO:0000313" key="4">
    <source>
        <dbReference type="Proteomes" id="UP000265020"/>
    </source>
</evidence>
<feature type="signal peptide" evidence="2">
    <location>
        <begin position="1"/>
        <end position="23"/>
    </location>
</feature>
<dbReference type="STRING" id="28743.ENSCVAP00000005979"/>
<dbReference type="PANTHER" id="PTHR45738:SF5">
    <property type="entry name" value="POLYPHOSPHOINOSITIDE PHOSPHATASE"/>
    <property type="match status" value="1"/>
</dbReference>
<organism evidence="3 4">
    <name type="scientific">Cyprinodon variegatus</name>
    <name type="common">Sheepshead minnow</name>
    <dbReference type="NCBI Taxonomy" id="28743"/>
    <lineage>
        <taxon>Eukaryota</taxon>
        <taxon>Metazoa</taxon>
        <taxon>Chordata</taxon>
        <taxon>Craniata</taxon>
        <taxon>Vertebrata</taxon>
        <taxon>Euteleostomi</taxon>
        <taxon>Actinopterygii</taxon>
        <taxon>Neopterygii</taxon>
        <taxon>Teleostei</taxon>
        <taxon>Neoteleostei</taxon>
        <taxon>Acanthomorphata</taxon>
        <taxon>Ovalentaria</taxon>
        <taxon>Atherinomorphae</taxon>
        <taxon>Cyprinodontiformes</taxon>
        <taxon>Cyprinodontidae</taxon>
        <taxon>Cyprinodon</taxon>
    </lineage>
</organism>
<keyword evidence="2" id="KW-0732">Signal</keyword>
<evidence type="ECO:0000256" key="1">
    <source>
        <dbReference type="ARBA" id="ARBA00022801"/>
    </source>
</evidence>
<proteinExistence type="predicted"/>
<evidence type="ECO:0008006" key="5">
    <source>
        <dbReference type="Google" id="ProtNLM"/>
    </source>
</evidence>
<keyword evidence="4" id="KW-1185">Reference proteome</keyword>
<dbReference type="InterPro" id="IPR043573">
    <property type="entry name" value="Fig4-like"/>
</dbReference>
<keyword evidence="1" id="KW-0378">Hydrolase</keyword>
<dbReference type="Proteomes" id="UP000265020">
    <property type="component" value="Unassembled WGS sequence"/>
</dbReference>
<dbReference type="OMA" id="AYGIVHV"/>
<dbReference type="Ensembl" id="ENSCVAT00000005771.1">
    <property type="protein sequence ID" value="ENSCVAP00000005979.1"/>
    <property type="gene ID" value="ENSCVAG00000007451.1"/>
</dbReference>
<dbReference type="AlphaFoldDB" id="A0A3Q2CL06"/>
<dbReference type="PANTHER" id="PTHR45738">
    <property type="entry name" value="POLYPHOSPHOINOSITIDE PHOSPHATASE"/>
    <property type="match status" value="1"/>
</dbReference>
<name>A0A3Q2CL06_CYPVA</name>
<dbReference type="GO" id="GO:0043813">
    <property type="term" value="F:phosphatidylinositol-3,5-bisphosphate 5-phosphatase activity"/>
    <property type="evidence" value="ECO:0007669"/>
    <property type="project" value="InterPro"/>
</dbReference>